<keyword evidence="1" id="KW-1133">Transmembrane helix</keyword>
<keyword evidence="1" id="KW-0472">Membrane</keyword>
<dbReference type="AlphaFoldDB" id="A0A3A9IFQ8"/>
<dbReference type="Proteomes" id="UP000281725">
    <property type="component" value="Unassembled WGS sequence"/>
</dbReference>
<dbReference type="RefSeq" id="WP_120414669.1">
    <property type="nucleotide sequence ID" value="NZ_RAWX01000002.1"/>
</dbReference>
<evidence type="ECO:0000313" key="3">
    <source>
        <dbReference type="EMBL" id="RKJ89725.1"/>
    </source>
</evidence>
<feature type="transmembrane region" description="Helical" evidence="1">
    <location>
        <begin position="45"/>
        <end position="66"/>
    </location>
</feature>
<sequence length="241" mass="27105">MNDAQVDTHPPRSGEPLFRYIAEQYQALQQEPVLHQWKINYQSPIAWHSGLFGGGVGILLGLYFPLRDGDVSIFNPMSNILYSLGVIMIFYARYLINANKIYHYHITAKGIYYTLQDDIPDIAFTIMRGVGWFGCIACVLAAGLLGPAAFIGAGASALLAWKIKDMRPELKERVCLFSSKKGNLTLFEKGNGIKLDGDEHITQFCVLYCLAGDYKKVLSLIYPYLNSYEVNEVDGWRAFRS</sequence>
<keyword evidence="1" id="KW-0812">Transmembrane</keyword>
<reference evidence="3 4" key="1">
    <citation type="submission" date="2018-09" db="EMBL/GenBank/DDBJ databases">
        <title>Genome sequencing of Aeromonas veronii MS-17-88.</title>
        <authorList>
            <person name="Tekedar H.C."/>
            <person name="Arick M.A."/>
            <person name="Hsu C.-Y."/>
            <person name="Thrash A."/>
            <person name="Karsi A."/>
            <person name="Lawrence M.L."/>
            <person name="Abdelhamed H."/>
        </authorList>
    </citation>
    <scope>NUCLEOTIDE SEQUENCE [LARGE SCALE GENOMIC DNA]</scope>
    <source>
        <strain evidence="3 4">MS 17-88</strain>
    </source>
</reference>
<proteinExistence type="predicted"/>
<organism evidence="3 4">
    <name type="scientific">Aeromonas veronii</name>
    <dbReference type="NCBI Taxonomy" id="654"/>
    <lineage>
        <taxon>Bacteria</taxon>
        <taxon>Pseudomonadati</taxon>
        <taxon>Pseudomonadota</taxon>
        <taxon>Gammaproteobacteria</taxon>
        <taxon>Aeromonadales</taxon>
        <taxon>Aeromonadaceae</taxon>
        <taxon>Aeromonas</taxon>
    </lineage>
</organism>
<accession>A0A3A9IFQ8</accession>
<dbReference type="EMBL" id="RAWX01000002">
    <property type="protein sequence ID" value="RKJ88959.1"/>
    <property type="molecule type" value="Genomic_DNA"/>
</dbReference>
<gene>
    <name evidence="2" type="ORF">D6R50_06600</name>
    <name evidence="3" type="ORF">D6R50_10835</name>
</gene>
<protein>
    <submittedName>
        <fullName evidence="3">Uncharacterized protein</fullName>
    </submittedName>
</protein>
<evidence type="ECO:0000313" key="2">
    <source>
        <dbReference type="EMBL" id="RKJ88959.1"/>
    </source>
</evidence>
<feature type="transmembrane region" description="Helical" evidence="1">
    <location>
        <begin position="78"/>
        <end position="96"/>
    </location>
</feature>
<evidence type="ECO:0000313" key="4">
    <source>
        <dbReference type="Proteomes" id="UP000281725"/>
    </source>
</evidence>
<feature type="transmembrane region" description="Helical" evidence="1">
    <location>
        <begin position="130"/>
        <end position="161"/>
    </location>
</feature>
<name>A0A3A9IFQ8_AERVE</name>
<dbReference type="EMBL" id="RAWX01000002">
    <property type="protein sequence ID" value="RKJ89725.1"/>
    <property type="molecule type" value="Genomic_DNA"/>
</dbReference>
<evidence type="ECO:0000256" key="1">
    <source>
        <dbReference type="SAM" id="Phobius"/>
    </source>
</evidence>
<comment type="caution">
    <text evidence="3">The sequence shown here is derived from an EMBL/GenBank/DDBJ whole genome shotgun (WGS) entry which is preliminary data.</text>
</comment>